<dbReference type="InterPro" id="IPR016152">
    <property type="entry name" value="PTrfase/Anion_transptr"/>
</dbReference>
<dbReference type="Gene3D" id="1.10.1790.10">
    <property type="entry name" value="PRD domain"/>
    <property type="match status" value="1"/>
</dbReference>
<dbReference type="PANTHER" id="PTHR30185:SF12">
    <property type="entry name" value="TRANSCRIPTIONAL REGULATOR MANR"/>
    <property type="match status" value="1"/>
</dbReference>
<dbReference type="InterPro" id="IPR036388">
    <property type="entry name" value="WH-like_DNA-bd_sf"/>
</dbReference>
<comment type="caution">
    <text evidence="4">The sequence shown here is derived from an EMBL/GenBank/DDBJ whole genome shotgun (WGS) entry which is preliminary data.</text>
</comment>
<evidence type="ECO:0000313" key="5">
    <source>
        <dbReference type="Proteomes" id="UP001239083"/>
    </source>
</evidence>
<dbReference type="InterPro" id="IPR011608">
    <property type="entry name" value="PRD"/>
</dbReference>
<dbReference type="InterPro" id="IPR002178">
    <property type="entry name" value="PTS_EIIA_type-2_dom"/>
</dbReference>
<proteinExistence type="predicted"/>
<gene>
    <name evidence="4" type="ORF">QFZ26_000776</name>
</gene>
<dbReference type="Gene3D" id="3.40.930.10">
    <property type="entry name" value="Mannitol-specific EII, Chain A"/>
    <property type="match status" value="1"/>
</dbReference>
<name>A0ABU0R564_9MICO</name>
<protein>
    <submittedName>
        <fullName evidence="4">Lichenan operon transcriptional antiterminator</fullName>
    </submittedName>
</protein>
<sequence>MAENWERLVEVLADEQEWTTAGALADRLGVTARTIRSYVARANTDVTLVASGPAGYRLDRGVWAAHGVPSGRDASPAARAARLIRSLVDADEGLDVHESAAALFVSESTIEADLGRIRARLDGTGLSLARRGSLVELIGPESARRRLLGALFREESARGMATLDELRAAFPALPSFRDALVSRLSDAGYAPNEFALNDVLLHLVIALDRLAHDHPLDDAELSEASLGPADPGDLTELLDGLVREQFGRSLGRAELVHLARLLGTRAATRSASTDAAGPATSERAELVRTIVARAAAEYLVELDDDDFIERLALHVDNLVARAGEERYARNPLTATIKSAYPLIYDLAVYIANELQHSERILVNDDEIAYIAMHVGAHLDRRRAASERVRVAVVAPAYHDVHTALAERISTVFGAEVDLVALVDHVDVAWSSLPAELVISVIPPTAPVEHLVRVAPFPTDDDLDRVRVELARIRRARRRARLAAALSQYIAPELFIRGLRGLDREQAIRLLGERMIAQGVIDEAYVEGAIERERLSSTAFTEHLAVPHAMTMSARRTAIAIAIDEHPIDWDGARVNVVALIAFSEEGRAEFQDVFDQFVEAFSERENVQRLVRGATDYPGLLAELARLMEP</sequence>
<dbReference type="PROSITE" id="PS51372">
    <property type="entry name" value="PRD_2"/>
    <property type="match status" value="1"/>
</dbReference>
<dbReference type="PANTHER" id="PTHR30185">
    <property type="entry name" value="CRYPTIC BETA-GLUCOSIDE BGL OPERON ANTITERMINATOR"/>
    <property type="match status" value="1"/>
</dbReference>
<dbReference type="InterPro" id="IPR036634">
    <property type="entry name" value="PRD_sf"/>
</dbReference>
<feature type="domain" description="PTS EIIA type-2" evidence="2">
    <location>
        <begin position="487"/>
        <end position="627"/>
    </location>
</feature>
<dbReference type="Pfam" id="PF00874">
    <property type="entry name" value="PRD"/>
    <property type="match status" value="1"/>
</dbReference>
<dbReference type="InterPro" id="IPR050661">
    <property type="entry name" value="BglG_antiterminators"/>
</dbReference>
<reference evidence="4 5" key="1">
    <citation type="submission" date="2023-07" db="EMBL/GenBank/DDBJ databases">
        <title>Comparative genomics of wheat-associated soil bacteria to identify genetic determinants of phenazine resistance.</title>
        <authorList>
            <person name="Mouncey N."/>
        </authorList>
    </citation>
    <scope>NUCLEOTIDE SEQUENCE [LARGE SCALE GENOMIC DNA]</scope>
    <source>
        <strain evidence="4 5">V3I3</strain>
    </source>
</reference>
<dbReference type="Proteomes" id="UP001239083">
    <property type="component" value="Unassembled WGS sequence"/>
</dbReference>
<evidence type="ECO:0000259" key="3">
    <source>
        <dbReference type="PROSITE" id="PS51372"/>
    </source>
</evidence>
<evidence type="ECO:0000259" key="2">
    <source>
        <dbReference type="PROSITE" id="PS51094"/>
    </source>
</evidence>
<evidence type="ECO:0000256" key="1">
    <source>
        <dbReference type="ARBA" id="ARBA00022737"/>
    </source>
</evidence>
<dbReference type="RefSeq" id="WP_307039471.1">
    <property type="nucleotide sequence ID" value="NZ_JAUSYY010000001.1"/>
</dbReference>
<dbReference type="Pfam" id="PF00359">
    <property type="entry name" value="PTS_EIIA_2"/>
    <property type="match status" value="1"/>
</dbReference>
<keyword evidence="5" id="KW-1185">Reference proteome</keyword>
<dbReference type="Gene3D" id="1.10.10.10">
    <property type="entry name" value="Winged helix-like DNA-binding domain superfamily/Winged helix DNA-binding domain"/>
    <property type="match status" value="1"/>
</dbReference>
<accession>A0ABU0R564</accession>
<organism evidence="4 5">
    <name type="scientific">Agromyces ramosus</name>
    <dbReference type="NCBI Taxonomy" id="33879"/>
    <lineage>
        <taxon>Bacteria</taxon>
        <taxon>Bacillati</taxon>
        <taxon>Actinomycetota</taxon>
        <taxon>Actinomycetes</taxon>
        <taxon>Micrococcales</taxon>
        <taxon>Microbacteriaceae</taxon>
        <taxon>Agromyces</taxon>
    </lineage>
</organism>
<dbReference type="SUPFAM" id="SSF63520">
    <property type="entry name" value="PTS-regulatory domain, PRD"/>
    <property type="match status" value="1"/>
</dbReference>
<feature type="domain" description="PRD" evidence="3">
    <location>
        <begin position="278"/>
        <end position="384"/>
    </location>
</feature>
<dbReference type="CDD" id="cd00211">
    <property type="entry name" value="PTS_IIA_fru"/>
    <property type="match status" value="1"/>
</dbReference>
<keyword evidence="1" id="KW-0677">Repeat</keyword>
<dbReference type="PROSITE" id="PS51094">
    <property type="entry name" value="PTS_EIIA_TYPE_2"/>
    <property type="match status" value="1"/>
</dbReference>
<dbReference type="SUPFAM" id="SSF55804">
    <property type="entry name" value="Phoshotransferase/anion transport protein"/>
    <property type="match status" value="1"/>
</dbReference>
<dbReference type="EMBL" id="JAUSYY010000001">
    <property type="protein sequence ID" value="MDQ0893221.1"/>
    <property type="molecule type" value="Genomic_DNA"/>
</dbReference>
<evidence type="ECO:0000313" key="4">
    <source>
        <dbReference type="EMBL" id="MDQ0893221.1"/>
    </source>
</evidence>